<dbReference type="Proteomes" id="UP000554482">
    <property type="component" value="Unassembled WGS sequence"/>
</dbReference>
<evidence type="ECO:0000313" key="2">
    <source>
        <dbReference type="Proteomes" id="UP000554482"/>
    </source>
</evidence>
<accession>A0A7J6V0R2</accession>
<dbReference type="EMBL" id="JABWDY010039952">
    <property type="protein sequence ID" value="KAF5178539.1"/>
    <property type="molecule type" value="Genomic_DNA"/>
</dbReference>
<sequence length="137" mass="16553">MIDVEDFEKGSFGGSYKKLKRLKQRQVFKRGKKEDKKVKRPGQKFLTESRSWDFERKDEMSRERFFSSSFFGEGITSDYQRFRVFLSSNFDLDYYLSTSTTKLRCSIDCFEVFTLFSDRIWFLFDLRHLADSFVRPF</sequence>
<keyword evidence="2" id="KW-1185">Reference proteome</keyword>
<dbReference type="AlphaFoldDB" id="A0A7J6V0R2"/>
<reference evidence="1 2" key="1">
    <citation type="submission" date="2020-06" db="EMBL/GenBank/DDBJ databases">
        <title>Transcriptomic and genomic resources for Thalictrum thalictroides and T. hernandezii: Facilitating candidate gene discovery in an emerging model plant lineage.</title>
        <authorList>
            <person name="Arias T."/>
            <person name="Riano-Pachon D.M."/>
            <person name="Di Stilio V.S."/>
        </authorList>
    </citation>
    <scope>NUCLEOTIDE SEQUENCE [LARGE SCALE GENOMIC DNA]</scope>
    <source>
        <strain evidence="2">cv. WT478/WT964</strain>
        <tissue evidence="1">Leaves</tissue>
    </source>
</reference>
<name>A0A7J6V0R2_THATH</name>
<organism evidence="1 2">
    <name type="scientific">Thalictrum thalictroides</name>
    <name type="common">Rue-anemone</name>
    <name type="synonym">Anemone thalictroides</name>
    <dbReference type="NCBI Taxonomy" id="46969"/>
    <lineage>
        <taxon>Eukaryota</taxon>
        <taxon>Viridiplantae</taxon>
        <taxon>Streptophyta</taxon>
        <taxon>Embryophyta</taxon>
        <taxon>Tracheophyta</taxon>
        <taxon>Spermatophyta</taxon>
        <taxon>Magnoliopsida</taxon>
        <taxon>Ranunculales</taxon>
        <taxon>Ranunculaceae</taxon>
        <taxon>Thalictroideae</taxon>
        <taxon>Thalictrum</taxon>
    </lineage>
</organism>
<gene>
    <name evidence="1" type="ORF">FRX31_031866</name>
</gene>
<comment type="caution">
    <text evidence="1">The sequence shown here is derived from an EMBL/GenBank/DDBJ whole genome shotgun (WGS) entry which is preliminary data.</text>
</comment>
<proteinExistence type="predicted"/>
<protein>
    <submittedName>
        <fullName evidence="1">Uncharacterized protein</fullName>
    </submittedName>
</protein>
<evidence type="ECO:0000313" key="1">
    <source>
        <dbReference type="EMBL" id="KAF5178539.1"/>
    </source>
</evidence>